<accession>A0A1I2HQQ7</accession>
<proteinExistence type="predicted"/>
<gene>
    <name evidence="1" type="ORF">SAMN05216167_14630</name>
</gene>
<dbReference type="PROSITE" id="PS51257">
    <property type="entry name" value="PROKAR_LIPOPROTEIN"/>
    <property type="match status" value="1"/>
</dbReference>
<dbReference type="STRING" id="662367.SAMN05216167_14630"/>
<keyword evidence="2" id="KW-1185">Reference proteome</keyword>
<dbReference type="Proteomes" id="UP000198598">
    <property type="component" value="Unassembled WGS sequence"/>
</dbReference>
<evidence type="ECO:0000313" key="1">
    <source>
        <dbReference type="EMBL" id="SFF31743.1"/>
    </source>
</evidence>
<dbReference type="OrthoDB" id="980982at2"/>
<sequence length="185" mass="20638">MEKVNTIKHAVLSGGIILLVSFFLSSCFQEPTYSKVPQIKFKGFSRYALQAGSGVGQSRRDSVVITIGFTDGDGDLGNTLPVDSLEIDRYKQAGGWGNYKIITLQLKNGQYQPLSTGENTSLFFPRLSREGKTGPIEGDLELEQLYPYGNSFTIIPTKYRIQIRDRALNVSNEIETDTIHIPYSY</sequence>
<dbReference type="EMBL" id="FOLQ01000046">
    <property type="protein sequence ID" value="SFF31743.1"/>
    <property type="molecule type" value="Genomic_DNA"/>
</dbReference>
<reference evidence="1 2" key="1">
    <citation type="submission" date="2016-10" db="EMBL/GenBank/DDBJ databases">
        <authorList>
            <person name="de Groot N.N."/>
        </authorList>
    </citation>
    <scope>NUCLEOTIDE SEQUENCE [LARGE SCALE GENOMIC DNA]</scope>
    <source>
        <strain evidence="1 2">DSM 26130</strain>
    </source>
</reference>
<protein>
    <submittedName>
        <fullName evidence="1">Uncharacterized protein</fullName>
    </submittedName>
</protein>
<evidence type="ECO:0000313" key="2">
    <source>
        <dbReference type="Proteomes" id="UP000198598"/>
    </source>
</evidence>
<name>A0A1I2HQQ7_9BACT</name>
<dbReference type="AlphaFoldDB" id="A0A1I2HQQ7"/>
<dbReference type="RefSeq" id="WP_093835077.1">
    <property type="nucleotide sequence ID" value="NZ_FOLQ01000046.1"/>
</dbReference>
<organism evidence="1 2">
    <name type="scientific">Spirosoma endophyticum</name>
    <dbReference type="NCBI Taxonomy" id="662367"/>
    <lineage>
        <taxon>Bacteria</taxon>
        <taxon>Pseudomonadati</taxon>
        <taxon>Bacteroidota</taxon>
        <taxon>Cytophagia</taxon>
        <taxon>Cytophagales</taxon>
        <taxon>Cytophagaceae</taxon>
        <taxon>Spirosoma</taxon>
    </lineage>
</organism>